<evidence type="ECO:0000256" key="10">
    <source>
        <dbReference type="ARBA" id="ARBA00023098"/>
    </source>
</evidence>
<keyword evidence="3" id="KW-0444">Lipid biosynthesis</keyword>
<comment type="caution">
    <text evidence="14">The sequence shown here is derived from an EMBL/GenBank/DDBJ whole genome shotgun (WGS) entry which is preliminary data.</text>
</comment>
<dbReference type="Gene3D" id="2.60.200.40">
    <property type="match status" value="1"/>
</dbReference>
<evidence type="ECO:0000256" key="12">
    <source>
        <dbReference type="ARBA" id="ARBA00023264"/>
    </source>
</evidence>
<dbReference type="GO" id="GO:0005524">
    <property type="term" value="F:ATP binding"/>
    <property type="evidence" value="ECO:0007669"/>
    <property type="project" value="UniProtKB-KW"/>
</dbReference>
<dbReference type="InterPro" id="IPR005218">
    <property type="entry name" value="Diacylglycerol/lipid_kinase"/>
</dbReference>
<dbReference type="GO" id="GO:0005886">
    <property type="term" value="C:plasma membrane"/>
    <property type="evidence" value="ECO:0007669"/>
    <property type="project" value="TreeGrafter"/>
</dbReference>
<dbReference type="PATRIC" id="fig|1430899.3.peg.1276"/>
<evidence type="ECO:0000256" key="8">
    <source>
        <dbReference type="ARBA" id="ARBA00022840"/>
    </source>
</evidence>
<dbReference type="NCBIfam" id="TIGR00147">
    <property type="entry name" value="YegS/Rv2252/BmrU family lipid kinase"/>
    <property type="match status" value="1"/>
</dbReference>
<feature type="domain" description="DAGKc" evidence="13">
    <location>
        <begin position="1"/>
        <end position="133"/>
    </location>
</feature>
<evidence type="ECO:0000259" key="13">
    <source>
        <dbReference type="PROSITE" id="PS50146"/>
    </source>
</evidence>
<keyword evidence="4" id="KW-0808">Transferase</keyword>
<keyword evidence="9" id="KW-0460">Magnesium</keyword>
<evidence type="ECO:0000256" key="3">
    <source>
        <dbReference type="ARBA" id="ARBA00022516"/>
    </source>
</evidence>
<evidence type="ECO:0000256" key="5">
    <source>
        <dbReference type="ARBA" id="ARBA00022723"/>
    </source>
</evidence>
<evidence type="ECO:0000313" key="14">
    <source>
        <dbReference type="EMBL" id="KMT59806.1"/>
    </source>
</evidence>
<protein>
    <submittedName>
        <fullName evidence="14">Lipid kinase</fullName>
    </submittedName>
</protein>
<gene>
    <name evidence="14" type="ORF">X560_1519</name>
</gene>
<dbReference type="Pfam" id="PF19279">
    <property type="entry name" value="YegS_C"/>
    <property type="match status" value="1"/>
</dbReference>
<evidence type="ECO:0000313" key="15">
    <source>
        <dbReference type="Proteomes" id="UP000052258"/>
    </source>
</evidence>
<evidence type="ECO:0000256" key="4">
    <source>
        <dbReference type="ARBA" id="ARBA00022679"/>
    </source>
</evidence>
<dbReference type="SMART" id="SM00046">
    <property type="entry name" value="DAGKc"/>
    <property type="match status" value="1"/>
</dbReference>
<evidence type="ECO:0000256" key="6">
    <source>
        <dbReference type="ARBA" id="ARBA00022741"/>
    </source>
</evidence>
<evidence type="ECO:0000256" key="2">
    <source>
        <dbReference type="ARBA" id="ARBA00005983"/>
    </source>
</evidence>
<organism evidence="14 15">
    <name type="scientific">Listeria fleischmannii 1991</name>
    <dbReference type="NCBI Taxonomy" id="1430899"/>
    <lineage>
        <taxon>Bacteria</taxon>
        <taxon>Bacillati</taxon>
        <taxon>Bacillota</taxon>
        <taxon>Bacilli</taxon>
        <taxon>Bacillales</taxon>
        <taxon>Listeriaceae</taxon>
        <taxon>Listeria</taxon>
    </lineage>
</organism>
<keyword evidence="11" id="KW-0594">Phospholipid biosynthesis</keyword>
<name>A0A0J8J664_9LIST</name>
<dbReference type="AlphaFoldDB" id="A0A0J8J664"/>
<evidence type="ECO:0000256" key="9">
    <source>
        <dbReference type="ARBA" id="ARBA00022842"/>
    </source>
</evidence>
<dbReference type="InterPro" id="IPR017438">
    <property type="entry name" value="ATP-NAD_kinase_N"/>
</dbReference>
<keyword evidence="10" id="KW-0443">Lipid metabolism</keyword>
<comment type="similarity">
    <text evidence="2">Belongs to the diacylglycerol/lipid kinase family.</text>
</comment>
<evidence type="ECO:0000256" key="11">
    <source>
        <dbReference type="ARBA" id="ARBA00023209"/>
    </source>
</evidence>
<dbReference type="PANTHER" id="PTHR12358">
    <property type="entry name" value="SPHINGOSINE KINASE"/>
    <property type="match status" value="1"/>
</dbReference>
<dbReference type="InterPro" id="IPR045540">
    <property type="entry name" value="YegS/DAGK_C"/>
</dbReference>
<keyword evidence="15" id="KW-1185">Reference proteome</keyword>
<keyword evidence="8" id="KW-0067">ATP-binding</keyword>
<dbReference type="SUPFAM" id="SSF111331">
    <property type="entry name" value="NAD kinase/diacylglycerol kinase-like"/>
    <property type="match status" value="1"/>
</dbReference>
<keyword evidence="7 14" id="KW-0418">Kinase</keyword>
<dbReference type="GO" id="GO:0004143">
    <property type="term" value="F:ATP-dependent diacylglycerol kinase activity"/>
    <property type="evidence" value="ECO:0007669"/>
    <property type="project" value="TreeGrafter"/>
</dbReference>
<evidence type="ECO:0000256" key="1">
    <source>
        <dbReference type="ARBA" id="ARBA00001946"/>
    </source>
</evidence>
<dbReference type="OrthoDB" id="9786026at2"/>
<keyword evidence="5" id="KW-0479">Metal-binding</keyword>
<dbReference type="Gene3D" id="3.40.50.10330">
    <property type="entry name" value="Probable inorganic polyphosphate/atp-NAD kinase, domain 1"/>
    <property type="match status" value="1"/>
</dbReference>
<dbReference type="Pfam" id="PF00781">
    <property type="entry name" value="DAGK_cat"/>
    <property type="match status" value="1"/>
</dbReference>
<dbReference type="GO" id="GO:0008654">
    <property type="term" value="P:phospholipid biosynthetic process"/>
    <property type="evidence" value="ECO:0007669"/>
    <property type="project" value="UniProtKB-KW"/>
</dbReference>
<comment type="cofactor">
    <cofactor evidence="1">
        <name>Mg(2+)</name>
        <dbReference type="ChEBI" id="CHEBI:18420"/>
    </cofactor>
</comment>
<proteinExistence type="inferred from homology"/>
<dbReference type="Proteomes" id="UP000052258">
    <property type="component" value="Unassembled WGS sequence"/>
</dbReference>
<sequence>MIKEMVLIYNPAAGKNKFRKWMRVIEEKLVAADFNVTLVSSTSEPKSVLKLAKAAADSGVQTIVAAGGDGTVNEVVNGIMRSDKRPVLGILPMGTTNDYARALGVNKNPLDALNNIINRETVEIDIGKANRDEFFINNVAAGKITEITYAVSETKKNRYGRLAYLLDGLKMLPKLRSTNVEITFDSEQFSGPILLCFVNNSNTVGGLESLCPPAEINDGYFDLLILKKVSKAKLFSLFLLLKRGTHLESPYVIYRQVKNVKLESNDDLNVSYDGVYGGPAPYELEILANALQVFASKETLHSLQKKKNQ</sequence>
<accession>A0A0J8J664</accession>
<evidence type="ECO:0000256" key="7">
    <source>
        <dbReference type="ARBA" id="ARBA00022777"/>
    </source>
</evidence>
<dbReference type="GO" id="GO:0046872">
    <property type="term" value="F:metal ion binding"/>
    <property type="evidence" value="ECO:0007669"/>
    <property type="project" value="UniProtKB-KW"/>
</dbReference>
<dbReference type="PANTHER" id="PTHR12358:SF106">
    <property type="entry name" value="LIPID KINASE YEGS"/>
    <property type="match status" value="1"/>
</dbReference>
<dbReference type="InterPro" id="IPR001206">
    <property type="entry name" value="Diacylglycerol_kinase_cat_dom"/>
</dbReference>
<dbReference type="PROSITE" id="PS50146">
    <property type="entry name" value="DAGK"/>
    <property type="match status" value="1"/>
</dbReference>
<reference evidence="14 15" key="1">
    <citation type="journal article" date="2015" name="Genome Biol. Evol.">
        <title>Comparative Genomics of Listeria Sensu Lato: Genus-Wide Differences in Evolutionary Dynamics and the Progressive Gain of Complex, Potentially Pathogenicity-Related Traits through Lateral Gene Transfer.</title>
        <authorList>
            <person name="Chiara M."/>
            <person name="Caruso M."/>
            <person name="D'Erchia A.M."/>
            <person name="Manzari C."/>
            <person name="Fraccalvieri R."/>
            <person name="Goffredo E."/>
            <person name="Latorre L."/>
            <person name="Miccolupo A."/>
            <person name="Padalino I."/>
            <person name="Santagada G."/>
            <person name="Chiocco D."/>
            <person name="Pesole G."/>
            <person name="Horner D.S."/>
            <person name="Parisi A."/>
        </authorList>
    </citation>
    <scope>NUCLEOTIDE SEQUENCE [LARGE SCALE GENOMIC DNA]</scope>
    <source>
        <strain evidence="14 15">1991</strain>
    </source>
</reference>
<dbReference type="InterPro" id="IPR050187">
    <property type="entry name" value="Lipid_Phosphate_FormReg"/>
</dbReference>
<dbReference type="NCBIfam" id="NF009603">
    <property type="entry name" value="PRK13055.1"/>
    <property type="match status" value="1"/>
</dbReference>
<keyword evidence="6" id="KW-0547">Nucleotide-binding</keyword>
<keyword evidence="12" id="KW-1208">Phospholipid metabolism</keyword>
<dbReference type="InterPro" id="IPR016064">
    <property type="entry name" value="NAD/diacylglycerol_kinase_sf"/>
</dbReference>
<dbReference type="EMBL" id="AZHO01000013">
    <property type="protein sequence ID" value="KMT59806.1"/>
    <property type="molecule type" value="Genomic_DNA"/>
</dbReference>